<dbReference type="OrthoDB" id="5581259at2759"/>
<evidence type="ECO:0000313" key="8">
    <source>
        <dbReference type="Proteomes" id="UP000015241"/>
    </source>
</evidence>
<comment type="similarity">
    <text evidence="2">Belongs to the PER33/POM33 family.</text>
</comment>
<dbReference type="GO" id="GO:0061024">
    <property type="term" value="P:membrane organization"/>
    <property type="evidence" value="ECO:0007669"/>
    <property type="project" value="TreeGrafter"/>
</dbReference>
<evidence type="ECO:0000256" key="5">
    <source>
        <dbReference type="ARBA" id="ARBA00023136"/>
    </source>
</evidence>
<evidence type="ECO:0000256" key="2">
    <source>
        <dbReference type="ARBA" id="ARBA00007322"/>
    </source>
</evidence>
<dbReference type="PANTHER" id="PTHR12703:SF4">
    <property type="entry name" value="TRANSMEMBRANE PROTEIN 33"/>
    <property type="match status" value="1"/>
</dbReference>
<name>S8FBZ7_FOMSC</name>
<keyword evidence="4 6" id="KW-1133">Transmembrane helix</keyword>
<dbReference type="InParanoid" id="S8FBZ7"/>
<evidence type="ECO:0000313" key="7">
    <source>
        <dbReference type="EMBL" id="EPS99135.1"/>
    </source>
</evidence>
<dbReference type="InterPro" id="IPR051645">
    <property type="entry name" value="PER33/POM33_regulator"/>
</dbReference>
<evidence type="ECO:0000256" key="1">
    <source>
        <dbReference type="ARBA" id="ARBA00004141"/>
    </source>
</evidence>
<evidence type="ECO:0008006" key="9">
    <source>
        <dbReference type="Google" id="ProtNLM"/>
    </source>
</evidence>
<keyword evidence="3 6" id="KW-0812">Transmembrane</keyword>
<feature type="transmembrane region" description="Helical" evidence="6">
    <location>
        <begin position="162"/>
        <end position="186"/>
    </location>
</feature>
<accession>S8FBZ7</accession>
<organism evidence="7 8">
    <name type="scientific">Fomitopsis schrenkii</name>
    <name type="common">Brown rot fungus</name>
    <dbReference type="NCBI Taxonomy" id="2126942"/>
    <lineage>
        <taxon>Eukaryota</taxon>
        <taxon>Fungi</taxon>
        <taxon>Dikarya</taxon>
        <taxon>Basidiomycota</taxon>
        <taxon>Agaricomycotina</taxon>
        <taxon>Agaricomycetes</taxon>
        <taxon>Polyporales</taxon>
        <taxon>Fomitopsis</taxon>
    </lineage>
</organism>
<dbReference type="eggNOG" id="KOG4002">
    <property type="taxonomic scope" value="Eukaryota"/>
</dbReference>
<dbReference type="STRING" id="743788.S8FBZ7"/>
<protein>
    <recommendedName>
        <fullName evidence="9">Endoplasmic reticulum protein</fullName>
    </recommendedName>
</protein>
<keyword evidence="5 6" id="KW-0472">Membrane</keyword>
<dbReference type="AlphaFoldDB" id="S8FBZ7"/>
<dbReference type="EMBL" id="KE504159">
    <property type="protein sequence ID" value="EPS99135.1"/>
    <property type="molecule type" value="Genomic_DNA"/>
</dbReference>
<evidence type="ECO:0000256" key="3">
    <source>
        <dbReference type="ARBA" id="ARBA00022692"/>
    </source>
</evidence>
<dbReference type="HOGENOM" id="CLU_065417_0_0_1"/>
<feature type="transmembrane region" description="Helical" evidence="6">
    <location>
        <begin position="36"/>
        <end position="57"/>
    </location>
</feature>
<dbReference type="PANTHER" id="PTHR12703">
    <property type="entry name" value="TRANSMEMBRANE PROTEIN 33"/>
    <property type="match status" value="1"/>
</dbReference>
<gene>
    <name evidence="7" type="ORF">FOMPIDRAFT_1024353</name>
</gene>
<keyword evidence="8" id="KW-1185">Reference proteome</keyword>
<dbReference type="GO" id="GO:0005783">
    <property type="term" value="C:endoplasmic reticulum"/>
    <property type="evidence" value="ECO:0007669"/>
    <property type="project" value="TreeGrafter"/>
</dbReference>
<evidence type="ECO:0000256" key="6">
    <source>
        <dbReference type="SAM" id="Phobius"/>
    </source>
</evidence>
<sequence>MVTTQHYMWAGGHFVLLISALRYLLATVLFRGPSPWWYKTAFTGALASYAIVCQKSLGTPQFSYAWVSRAMADENVQYFLLALFWWTSKPIALALVPYAIFSLFHALTFTRTTLMPQFLTQGPPATANGPPSPHPTQKKLQVWVKANYDTAMKAVAYTELLIMLRVLLGAITFQNSLLSPVFYAHFLRARWYQSKFTQGAITQLNFRIEAYVRSPGAPPMLLQVYDKVKLGVSRWAGSVIAPQGAAAGGARRQ</sequence>
<dbReference type="GO" id="GO:0016020">
    <property type="term" value="C:membrane"/>
    <property type="evidence" value="ECO:0007669"/>
    <property type="project" value="UniProtKB-SubCell"/>
</dbReference>
<dbReference type="InterPro" id="IPR005344">
    <property type="entry name" value="TMEM33/Pom33"/>
</dbReference>
<comment type="subcellular location">
    <subcellularLocation>
        <location evidence="1">Membrane</location>
        <topology evidence="1">Multi-pass membrane protein</topology>
    </subcellularLocation>
</comment>
<dbReference type="FunCoup" id="S8FBZ7">
    <property type="interactions" value="164"/>
</dbReference>
<feature type="transmembrane region" description="Helical" evidence="6">
    <location>
        <begin position="78"/>
        <end position="101"/>
    </location>
</feature>
<feature type="transmembrane region" description="Helical" evidence="6">
    <location>
        <begin position="7"/>
        <end position="30"/>
    </location>
</feature>
<proteinExistence type="inferred from homology"/>
<dbReference type="Proteomes" id="UP000015241">
    <property type="component" value="Unassembled WGS sequence"/>
</dbReference>
<dbReference type="GO" id="GO:0071786">
    <property type="term" value="P:endoplasmic reticulum tubular network organization"/>
    <property type="evidence" value="ECO:0007669"/>
    <property type="project" value="TreeGrafter"/>
</dbReference>
<dbReference type="Pfam" id="PF03661">
    <property type="entry name" value="TMEM33_Pom33"/>
    <property type="match status" value="1"/>
</dbReference>
<reference evidence="7 8" key="1">
    <citation type="journal article" date="2012" name="Science">
        <title>The Paleozoic origin of enzymatic lignin decomposition reconstructed from 31 fungal genomes.</title>
        <authorList>
            <person name="Floudas D."/>
            <person name="Binder M."/>
            <person name="Riley R."/>
            <person name="Barry K."/>
            <person name="Blanchette R.A."/>
            <person name="Henrissat B."/>
            <person name="Martinez A.T."/>
            <person name="Otillar R."/>
            <person name="Spatafora J.W."/>
            <person name="Yadav J.S."/>
            <person name="Aerts A."/>
            <person name="Benoit I."/>
            <person name="Boyd A."/>
            <person name="Carlson A."/>
            <person name="Copeland A."/>
            <person name="Coutinho P.M."/>
            <person name="de Vries R.P."/>
            <person name="Ferreira P."/>
            <person name="Findley K."/>
            <person name="Foster B."/>
            <person name="Gaskell J."/>
            <person name="Glotzer D."/>
            <person name="Gorecki P."/>
            <person name="Heitman J."/>
            <person name="Hesse C."/>
            <person name="Hori C."/>
            <person name="Igarashi K."/>
            <person name="Jurgens J.A."/>
            <person name="Kallen N."/>
            <person name="Kersten P."/>
            <person name="Kohler A."/>
            <person name="Kuees U."/>
            <person name="Kumar T.K.A."/>
            <person name="Kuo A."/>
            <person name="LaButti K."/>
            <person name="Larrondo L.F."/>
            <person name="Lindquist E."/>
            <person name="Ling A."/>
            <person name="Lombard V."/>
            <person name="Lucas S."/>
            <person name="Lundell T."/>
            <person name="Martin R."/>
            <person name="McLaughlin D.J."/>
            <person name="Morgenstern I."/>
            <person name="Morin E."/>
            <person name="Murat C."/>
            <person name="Nagy L.G."/>
            <person name="Nolan M."/>
            <person name="Ohm R.A."/>
            <person name="Patyshakuliyeva A."/>
            <person name="Rokas A."/>
            <person name="Ruiz-Duenas F.J."/>
            <person name="Sabat G."/>
            <person name="Salamov A."/>
            <person name="Samejima M."/>
            <person name="Schmutz J."/>
            <person name="Slot J.C."/>
            <person name="St John F."/>
            <person name="Stenlid J."/>
            <person name="Sun H."/>
            <person name="Sun S."/>
            <person name="Syed K."/>
            <person name="Tsang A."/>
            <person name="Wiebenga A."/>
            <person name="Young D."/>
            <person name="Pisabarro A."/>
            <person name="Eastwood D.C."/>
            <person name="Martin F."/>
            <person name="Cullen D."/>
            <person name="Grigoriev I.V."/>
            <person name="Hibbett D.S."/>
        </authorList>
    </citation>
    <scope>NUCLEOTIDE SEQUENCE</scope>
    <source>
        <strain evidence="8">FP-58527</strain>
    </source>
</reference>
<evidence type="ECO:0000256" key="4">
    <source>
        <dbReference type="ARBA" id="ARBA00022989"/>
    </source>
</evidence>